<dbReference type="CDD" id="cd00333">
    <property type="entry name" value="MIP"/>
    <property type="match status" value="1"/>
</dbReference>
<evidence type="ECO:0000256" key="3">
    <source>
        <dbReference type="ARBA" id="ARBA00022448"/>
    </source>
</evidence>
<keyword evidence="4 10" id="KW-1003">Cell membrane</keyword>
<dbReference type="Proteomes" id="UP000287687">
    <property type="component" value="Unassembled WGS sequence"/>
</dbReference>
<dbReference type="FunFam" id="1.20.1080.10:FF:000007">
    <property type="entry name" value="Aquaporin Z"/>
    <property type="match status" value="1"/>
</dbReference>
<dbReference type="PANTHER" id="PTHR19139">
    <property type="entry name" value="AQUAPORIN TRANSPORTER"/>
    <property type="match status" value="1"/>
</dbReference>
<evidence type="ECO:0000313" key="12">
    <source>
        <dbReference type="Proteomes" id="UP000287687"/>
    </source>
</evidence>
<feature type="site" description="Selectivity filter" evidence="10">
    <location>
        <position position="189"/>
    </location>
</feature>
<dbReference type="Pfam" id="PF00230">
    <property type="entry name" value="MIP"/>
    <property type="match status" value="1"/>
</dbReference>
<dbReference type="GO" id="GO:0005886">
    <property type="term" value="C:plasma membrane"/>
    <property type="evidence" value="ECO:0007669"/>
    <property type="project" value="UniProtKB-SubCell"/>
</dbReference>
<dbReference type="NCBIfam" id="TIGR00861">
    <property type="entry name" value="MIP"/>
    <property type="match status" value="1"/>
</dbReference>
<dbReference type="RefSeq" id="WP_128440795.1">
    <property type="nucleotide sequence ID" value="NZ_SBIP01000001.1"/>
</dbReference>
<comment type="domain">
    <text evidence="10">Aquaporins contain two tandem repeats each containing three membrane-spanning domains and a pore-forming loop with the signature motif Asn-Pro-Ala (NPA).</text>
</comment>
<dbReference type="InterPro" id="IPR034294">
    <property type="entry name" value="Aquaporin_transptr"/>
</dbReference>
<evidence type="ECO:0000256" key="2">
    <source>
        <dbReference type="ARBA" id="ARBA00006175"/>
    </source>
</evidence>
<dbReference type="InterPro" id="IPR000425">
    <property type="entry name" value="MIP"/>
</dbReference>
<evidence type="ECO:0000256" key="9">
    <source>
        <dbReference type="ARBA" id="ARBA00023136"/>
    </source>
</evidence>
<evidence type="ECO:0000313" key="11">
    <source>
        <dbReference type="EMBL" id="RWX80968.1"/>
    </source>
</evidence>
<keyword evidence="3 10" id="KW-0813">Transport</keyword>
<feature type="transmembrane region" description="Helical" evidence="10">
    <location>
        <begin position="206"/>
        <end position="226"/>
    </location>
</feature>
<dbReference type="AlphaFoldDB" id="A0A3S3SAE1"/>
<dbReference type="InterPro" id="IPR023271">
    <property type="entry name" value="Aquaporin-like"/>
</dbReference>
<feature type="site" description="Selectivity filter" evidence="10">
    <location>
        <position position="183"/>
    </location>
</feature>
<evidence type="ECO:0000256" key="5">
    <source>
        <dbReference type="ARBA" id="ARBA00022519"/>
    </source>
</evidence>
<dbReference type="PRINTS" id="PR00783">
    <property type="entry name" value="MINTRINSICP"/>
</dbReference>
<feature type="transmembrane region" description="Helical" evidence="10">
    <location>
        <begin position="129"/>
        <end position="149"/>
    </location>
</feature>
<comment type="caution">
    <text evidence="11">The sequence shown here is derived from an EMBL/GenBank/DDBJ whole genome shotgun (WGS) entry which is preliminary data.</text>
</comment>
<sequence>MSIKKYSAEAIGTFWLTFGGCGSAVIAAGLPNVGIGYLGVSLAFGLTVVTMAYAIGHISGCHLNPAVTVGLAAGGRFPSNQIVPYVVAQVVGGLIGGAVLYAIASGKAGFDVAGGFASNGYGEHSPGQYSMFACLLAEFVLTAIFLFIIMGATHGKAPAGFAPLAIGLGLTLIHLISIDVTNTSVNPARSTGVAVFAGGWALQQLWLFWLAPIAGGILGGVAYRWLSTEPSGQIVGSVPAE</sequence>
<evidence type="ECO:0000256" key="6">
    <source>
        <dbReference type="ARBA" id="ARBA00022692"/>
    </source>
</evidence>
<gene>
    <name evidence="10" type="primary">aqpZ</name>
    <name evidence="11" type="ORF">EPK99_01110</name>
</gene>
<dbReference type="GO" id="GO:0015250">
    <property type="term" value="F:water channel activity"/>
    <property type="evidence" value="ECO:0007669"/>
    <property type="project" value="UniProtKB-UniRule"/>
</dbReference>
<keyword evidence="8 10" id="KW-1133">Transmembrane helix</keyword>
<feature type="transmembrane region" description="Helical" evidence="10">
    <location>
        <begin position="161"/>
        <end position="178"/>
    </location>
</feature>
<evidence type="ECO:0000256" key="8">
    <source>
        <dbReference type="ARBA" id="ARBA00022989"/>
    </source>
</evidence>
<reference evidence="11 12" key="1">
    <citation type="submission" date="2019-01" db="EMBL/GenBank/DDBJ databases">
        <title>The draft genome of Rhizobium sp. 24NR.</title>
        <authorList>
            <person name="Liu L."/>
            <person name="Liang L."/>
            <person name="Shi S."/>
            <person name="Xu L."/>
            <person name="Wang X."/>
            <person name="Li L."/>
            <person name="Zhang X."/>
        </authorList>
    </citation>
    <scope>NUCLEOTIDE SEQUENCE [LARGE SCALE GENOMIC DNA]</scope>
    <source>
        <strain evidence="11 12">24NR</strain>
    </source>
</reference>
<dbReference type="EMBL" id="SBIP01000001">
    <property type="protein sequence ID" value="RWX80968.1"/>
    <property type="molecule type" value="Genomic_DNA"/>
</dbReference>
<comment type="catalytic activity">
    <reaction evidence="10">
        <text>H2O(in) = H2O(out)</text>
        <dbReference type="Rhea" id="RHEA:29667"/>
        <dbReference type="ChEBI" id="CHEBI:15377"/>
    </reaction>
</comment>
<feature type="short sequence motif" description="NPA 1" evidence="10">
    <location>
        <begin position="64"/>
        <end position="66"/>
    </location>
</feature>
<feature type="transmembrane region" description="Helical" evidence="10">
    <location>
        <begin position="36"/>
        <end position="55"/>
    </location>
</feature>
<feature type="site" description="Selectivity filter" evidence="10">
    <location>
        <position position="174"/>
    </location>
</feature>
<evidence type="ECO:0000256" key="7">
    <source>
        <dbReference type="ARBA" id="ARBA00022737"/>
    </source>
</evidence>
<dbReference type="InterPro" id="IPR023743">
    <property type="entry name" value="Aquaporin_Z"/>
</dbReference>
<keyword evidence="7 10" id="KW-0677">Repeat</keyword>
<comment type="subunit">
    <text evidence="10">Homotetramer.</text>
</comment>
<name>A0A3S3SAE1_9HYPH</name>
<keyword evidence="12" id="KW-1185">Reference proteome</keyword>
<dbReference type="Gene3D" id="1.20.1080.10">
    <property type="entry name" value="Glycerol uptake facilitator protein"/>
    <property type="match status" value="1"/>
</dbReference>
<dbReference type="HAMAP" id="MF_01146">
    <property type="entry name" value="Aquaporin_Z"/>
    <property type="match status" value="1"/>
</dbReference>
<dbReference type="NCBIfam" id="NF003838">
    <property type="entry name" value="PRK05420.1"/>
    <property type="match status" value="1"/>
</dbReference>
<evidence type="ECO:0000256" key="1">
    <source>
        <dbReference type="ARBA" id="ARBA00004651"/>
    </source>
</evidence>
<evidence type="ECO:0000256" key="10">
    <source>
        <dbReference type="HAMAP-Rule" id="MF_01146"/>
    </source>
</evidence>
<dbReference type="OrthoDB" id="9807293at2"/>
<protein>
    <recommendedName>
        <fullName evidence="10">Aquaporin Z</fullName>
    </recommendedName>
</protein>
<dbReference type="InterPro" id="IPR022357">
    <property type="entry name" value="MIP_CS"/>
</dbReference>
<accession>A0A3S3SAE1</accession>
<keyword evidence="9 10" id="KW-0472">Membrane</keyword>
<evidence type="ECO:0000256" key="4">
    <source>
        <dbReference type="ARBA" id="ARBA00022475"/>
    </source>
</evidence>
<feature type="short sequence motif" description="NPA 2" evidence="10">
    <location>
        <begin position="186"/>
        <end position="188"/>
    </location>
</feature>
<feature type="transmembrane region" description="Helical" evidence="10">
    <location>
        <begin position="82"/>
        <end position="104"/>
    </location>
</feature>
<dbReference type="SMR" id="A0A3S3SAE1"/>
<comment type="similarity">
    <text evidence="2 10">Belongs to the MIP/aquaporin (TC 1.A.8) family.</text>
</comment>
<feature type="site" description="Selectivity filter" evidence="10">
    <location>
        <position position="44"/>
    </location>
</feature>
<keyword evidence="5" id="KW-0997">Cell inner membrane</keyword>
<keyword evidence="6 10" id="KW-0812">Transmembrane</keyword>
<dbReference type="SUPFAM" id="SSF81338">
    <property type="entry name" value="Aquaporin-like"/>
    <property type="match status" value="1"/>
</dbReference>
<dbReference type="PROSITE" id="PS51257">
    <property type="entry name" value="PROKAR_LIPOPROTEIN"/>
    <property type="match status" value="1"/>
</dbReference>
<dbReference type="PANTHER" id="PTHR19139:SF199">
    <property type="entry name" value="MIP17260P"/>
    <property type="match status" value="1"/>
</dbReference>
<dbReference type="PROSITE" id="PS00221">
    <property type="entry name" value="MIP"/>
    <property type="match status" value="1"/>
</dbReference>
<feature type="site" description="Involved in tetramerization or stability of the tetramer" evidence="10">
    <location>
        <position position="21"/>
    </location>
</feature>
<comment type="function">
    <text evidence="10">Channel that permits osmotically driven movement of water in both directions. It is involved in the osmoregulation and in the maintenance of cell turgor during volume expansion in rapidly growing cells. It mediates rapid entry or exit of water in response to abrupt changes in osmolarity.</text>
</comment>
<feature type="transmembrane region" description="Helical" evidence="10">
    <location>
        <begin position="12"/>
        <end position="30"/>
    </location>
</feature>
<organism evidence="11 12">
    <name type="scientific">Neorhizobium lilium</name>
    <dbReference type="NCBI Taxonomy" id="2503024"/>
    <lineage>
        <taxon>Bacteria</taxon>
        <taxon>Pseudomonadati</taxon>
        <taxon>Pseudomonadota</taxon>
        <taxon>Alphaproteobacteria</taxon>
        <taxon>Hyphomicrobiales</taxon>
        <taxon>Rhizobiaceae</taxon>
        <taxon>Rhizobium/Agrobacterium group</taxon>
        <taxon>Neorhizobium</taxon>
    </lineage>
</organism>
<comment type="subcellular location">
    <subcellularLocation>
        <location evidence="1 10">Cell membrane</location>
        <topology evidence="1 10">Multi-pass membrane protein</topology>
    </subcellularLocation>
</comment>
<proteinExistence type="inferred from homology"/>